<evidence type="ECO:0000313" key="1">
    <source>
        <dbReference type="EMBL" id="WPL16501.1"/>
    </source>
</evidence>
<reference evidence="1 2" key="1">
    <citation type="journal article" date="2023" name="Microorganisms">
        <title>Thiorhodovibrio frisius and Trv. litoralis spp. nov., Two Novel Members from a Clade of Fastidious Purple Sulfur Bacteria That Exhibit Unique Red-Shifted Light-Harvesting Capabilities.</title>
        <authorList>
            <person name="Methner A."/>
            <person name="Kuzyk S.B."/>
            <person name="Petersen J."/>
            <person name="Bauer S."/>
            <person name="Brinkmann H."/>
            <person name="Sichau K."/>
            <person name="Wanner G."/>
            <person name="Wolf J."/>
            <person name="Neumann-Schaal M."/>
            <person name="Henke P."/>
            <person name="Tank M."/>
            <person name="Sproer C."/>
            <person name="Bunk B."/>
            <person name="Overmann J."/>
        </authorList>
    </citation>
    <scope>NUCLEOTIDE SEQUENCE [LARGE SCALE GENOMIC DNA]</scope>
    <source>
        <strain evidence="1 2">DSM 6702</strain>
    </source>
</reference>
<protein>
    <submittedName>
        <fullName evidence="1">Uncharacterized protein</fullName>
    </submittedName>
</protein>
<keyword evidence="2" id="KW-1185">Reference proteome</keyword>
<dbReference type="Proteomes" id="UP001432180">
    <property type="component" value="Chromosome"/>
</dbReference>
<organism evidence="1 2">
    <name type="scientific">Thiorhodovibrio winogradskyi</name>
    <dbReference type="NCBI Taxonomy" id="77007"/>
    <lineage>
        <taxon>Bacteria</taxon>
        <taxon>Pseudomonadati</taxon>
        <taxon>Pseudomonadota</taxon>
        <taxon>Gammaproteobacteria</taxon>
        <taxon>Chromatiales</taxon>
        <taxon>Chromatiaceae</taxon>
        <taxon>Thiorhodovibrio</taxon>
    </lineage>
</organism>
<dbReference type="EMBL" id="CP121472">
    <property type="protein sequence ID" value="WPL16501.1"/>
    <property type="molecule type" value="Genomic_DNA"/>
</dbReference>
<gene>
    <name evidence="1" type="ORF">Thiowin_01457</name>
</gene>
<proteinExistence type="predicted"/>
<accession>A0ABZ0S8C5</accession>
<evidence type="ECO:0000313" key="2">
    <source>
        <dbReference type="Proteomes" id="UP001432180"/>
    </source>
</evidence>
<sequence length="66" mass="7466">MVRGVSLRVSAASEYPVLELQKSLAPGPPPTMQIRQDLRLPDLHSRLRRHCGSVFPMRFVRATELP</sequence>
<name>A0ABZ0S8C5_9GAMM</name>